<evidence type="ECO:0000313" key="4">
    <source>
        <dbReference type="Proteomes" id="UP000304928"/>
    </source>
</evidence>
<evidence type="ECO:0000256" key="1">
    <source>
        <dbReference type="SAM" id="Coils"/>
    </source>
</evidence>
<feature type="region of interest" description="Disordered" evidence="2">
    <location>
        <begin position="229"/>
        <end position="257"/>
    </location>
</feature>
<dbReference type="EMBL" id="QZAR01000008">
    <property type="protein sequence ID" value="THW96552.1"/>
    <property type="molecule type" value="Genomic_DNA"/>
</dbReference>
<name>A0A4S9BS05_AURPU</name>
<evidence type="ECO:0000313" key="3">
    <source>
        <dbReference type="EMBL" id="THW96552.1"/>
    </source>
</evidence>
<feature type="compositionally biased region" description="Basic and acidic residues" evidence="2">
    <location>
        <begin position="229"/>
        <end position="241"/>
    </location>
</feature>
<evidence type="ECO:0000256" key="2">
    <source>
        <dbReference type="SAM" id="MobiDB-lite"/>
    </source>
</evidence>
<protein>
    <submittedName>
        <fullName evidence="3">Uncharacterized protein</fullName>
    </submittedName>
</protein>
<keyword evidence="1" id="KW-0175">Coiled coil</keyword>
<comment type="caution">
    <text evidence="3">The sequence shown here is derived from an EMBL/GenBank/DDBJ whole genome shotgun (WGS) entry which is preliminary data.</text>
</comment>
<dbReference type="Proteomes" id="UP000304928">
    <property type="component" value="Unassembled WGS sequence"/>
</dbReference>
<feature type="compositionally biased region" description="Polar residues" evidence="2">
    <location>
        <begin position="242"/>
        <end position="257"/>
    </location>
</feature>
<feature type="coiled-coil region" evidence="1">
    <location>
        <begin position="274"/>
        <end position="301"/>
    </location>
</feature>
<organism evidence="3 4">
    <name type="scientific">Aureobasidium pullulans</name>
    <name type="common">Black yeast</name>
    <name type="synonym">Pullularia pullulans</name>
    <dbReference type="NCBI Taxonomy" id="5580"/>
    <lineage>
        <taxon>Eukaryota</taxon>
        <taxon>Fungi</taxon>
        <taxon>Dikarya</taxon>
        <taxon>Ascomycota</taxon>
        <taxon>Pezizomycotina</taxon>
        <taxon>Dothideomycetes</taxon>
        <taxon>Dothideomycetidae</taxon>
        <taxon>Dothideales</taxon>
        <taxon>Saccotheciaceae</taxon>
        <taxon>Aureobasidium</taxon>
    </lineage>
</organism>
<reference evidence="3 4" key="1">
    <citation type="submission" date="2018-10" db="EMBL/GenBank/DDBJ databases">
        <title>Fifty Aureobasidium pullulans genomes reveal a recombining polyextremotolerant generalist.</title>
        <authorList>
            <person name="Gostincar C."/>
            <person name="Turk M."/>
            <person name="Zajc J."/>
            <person name="Gunde-Cimerman N."/>
        </authorList>
    </citation>
    <scope>NUCLEOTIDE SEQUENCE [LARGE SCALE GENOMIC DNA]</scope>
    <source>
        <strain evidence="3 4">EXF-10507</strain>
    </source>
</reference>
<sequence>MDALNLNIQQLVEAHLQANRTFDATKTALQQSDAAHILTKRNLHLTDLALVHRDREFQQISSALIQSKEMEIDQLNYQIEMRHKDIDTARSTIRFLQGGKGDTEDLMSGPYGFIGAANTDHDPISDLAQSIDDNLSAGIRLVVASIRRWEREVEQIATCANRILLILQPCAAIASMEALTATVKQLTEILAQVGASLAAATQKLEQTTKSLLSSEESLTSTKELLASKEEELASTKEELASNKESLGSTKKELASTNEDLTLGNQSLTSVKESLVSTEEKLASANQSLASTKEKLEQTTSALTQSHMNTVNMLKAQVLSRNEDIEMARKAKEESQWDQEETVCSSVATTMSPLSWRVALWEEQNKEAIAIIKRFESQLKS</sequence>
<dbReference type="AlphaFoldDB" id="A0A4S9BS05"/>
<dbReference type="SUPFAM" id="SSF57997">
    <property type="entry name" value="Tropomyosin"/>
    <property type="match status" value="1"/>
</dbReference>
<accession>A0A4S9BS05</accession>
<proteinExistence type="predicted"/>
<gene>
    <name evidence="3" type="ORF">D6D15_01025</name>
</gene>